<dbReference type="PANTHER" id="PTHR34127">
    <property type="entry name" value="OS04G0405600 PROTEIN"/>
    <property type="match status" value="1"/>
</dbReference>
<evidence type="ECO:0000313" key="3">
    <source>
        <dbReference type="Proteomes" id="UP000015105"/>
    </source>
</evidence>
<dbReference type="Gramene" id="AET5Gv20521800.6">
    <property type="protein sequence ID" value="AET5Gv20521800.6"/>
    <property type="gene ID" value="AET5Gv20521800"/>
</dbReference>
<reference evidence="3" key="1">
    <citation type="journal article" date="2014" name="Science">
        <title>Ancient hybridizations among the ancestral genomes of bread wheat.</title>
        <authorList>
            <consortium name="International Wheat Genome Sequencing Consortium,"/>
            <person name="Marcussen T."/>
            <person name="Sandve S.R."/>
            <person name="Heier L."/>
            <person name="Spannagl M."/>
            <person name="Pfeifer M."/>
            <person name="Jakobsen K.S."/>
            <person name="Wulff B.B."/>
            <person name="Steuernagel B."/>
            <person name="Mayer K.F."/>
            <person name="Olsen O.A."/>
        </authorList>
    </citation>
    <scope>NUCLEOTIDE SEQUENCE [LARGE SCALE GENOMIC DNA]</scope>
    <source>
        <strain evidence="3">cv. AL8/78</strain>
    </source>
</reference>
<reference evidence="2" key="4">
    <citation type="submission" date="2019-03" db="UniProtKB">
        <authorList>
            <consortium name="EnsemblPlants"/>
        </authorList>
    </citation>
    <scope>IDENTIFICATION</scope>
</reference>
<sequence>RQVPRRRLHRRRPRGHLRLPAGAPGAGGVPRGVRPVQRHLRPRGRRAGGLREVPRLLRRAPSVGPAGGRARRPGHRGAPALLRWSQVMARCFSCWLGATSQKRYQRPASEAVPYFEQIGPLINQLTPMMETSPVYSVARDASGNAWKALFDLAGGLIREYDQEAMVSVSKFVDQLPSVMNQVTEGVSEFKPTPPENREFCKNSYSVANTLLGEIQR</sequence>
<reference evidence="2" key="3">
    <citation type="journal article" date="2017" name="Nature">
        <title>Genome sequence of the progenitor of the wheat D genome Aegilops tauschii.</title>
        <authorList>
            <person name="Luo M.C."/>
            <person name="Gu Y.Q."/>
            <person name="Puiu D."/>
            <person name="Wang H."/>
            <person name="Twardziok S.O."/>
            <person name="Deal K.R."/>
            <person name="Huo N."/>
            <person name="Zhu T."/>
            <person name="Wang L."/>
            <person name="Wang Y."/>
            <person name="McGuire P.E."/>
            <person name="Liu S."/>
            <person name="Long H."/>
            <person name="Ramasamy R.K."/>
            <person name="Rodriguez J.C."/>
            <person name="Van S.L."/>
            <person name="Yuan L."/>
            <person name="Wang Z."/>
            <person name="Xia Z."/>
            <person name="Xiao L."/>
            <person name="Anderson O.D."/>
            <person name="Ouyang S."/>
            <person name="Liang Y."/>
            <person name="Zimin A.V."/>
            <person name="Pertea G."/>
            <person name="Qi P."/>
            <person name="Bennetzen J.L."/>
            <person name="Dai X."/>
            <person name="Dawson M.W."/>
            <person name="Muller H.G."/>
            <person name="Kugler K."/>
            <person name="Rivarola-Duarte L."/>
            <person name="Spannagl M."/>
            <person name="Mayer K.F.X."/>
            <person name="Lu F.H."/>
            <person name="Bevan M.W."/>
            <person name="Leroy P."/>
            <person name="Li P."/>
            <person name="You F.M."/>
            <person name="Sun Q."/>
            <person name="Liu Z."/>
            <person name="Lyons E."/>
            <person name="Wicker T."/>
            <person name="Salzberg S.L."/>
            <person name="Devos K.M."/>
            <person name="Dvorak J."/>
        </authorList>
    </citation>
    <scope>NUCLEOTIDE SEQUENCE [LARGE SCALE GENOMIC DNA]</scope>
    <source>
        <strain evidence="2">cv. AL8/78</strain>
    </source>
</reference>
<accession>A0A453KUX9</accession>
<evidence type="ECO:0000256" key="1">
    <source>
        <dbReference type="SAM" id="MobiDB-lite"/>
    </source>
</evidence>
<organism evidence="2 3">
    <name type="scientific">Aegilops tauschii subsp. strangulata</name>
    <name type="common">Goatgrass</name>
    <dbReference type="NCBI Taxonomy" id="200361"/>
    <lineage>
        <taxon>Eukaryota</taxon>
        <taxon>Viridiplantae</taxon>
        <taxon>Streptophyta</taxon>
        <taxon>Embryophyta</taxon>
        <taxon>Tracheophyta</taxon>
        <taxon>Spermatophyta</taxon>
        <taxon>Magnoliopsida</taxon>
        <taxon>Liliopsida</taxon>
        <taxon>Poales</taxon>
        <taxon>Poaceae</taxon>
        <taxon>BOP clade</taxon>
        <taxon>Pooideae</taxon>
        <taxon>Triticodae</taxon>
        <taxon>Triticeae</taxon>
        <taxon>Triticinae</taxon>
        <taxon>Aegilops</taxon>
    </lineage>
</organism>
<protein>
    <submittedName>
        <fullName evidence="2">Uncharacterized protein</fullName>
    </submittedName>
</protein>
<reference evidence="3" key="2">
    <citation type="journal article" date="2017" name="Nat. Plants">
        <title>The Aegilops tauschii genome reveals multiple impacts of transposons.</title>
        <authorList>
            <person name="Zhao G."/>
            <person name="Zou C."/>
            <person name="Li K."/>
            <person name="Wang K."/>
            <person name="Li T."/>
            <person name="Gao L."/>
            <person name="Zhang X."/>
            <person name="Wang H."/>
            <person name="Yang Z."/>
            <person name="Liu X."/>
            <person name="Jiang W."/>
            <person name="Mao L."/>
            <person name="Kong X."/>
            <person name="Jiao Y."/>
            <person name="Jia J."/>
        </authorList>
    </citation>
    <scope>NUCLEOTIDE SEQUENCE [LARGE SCALE GENOMIC DNA]</scope>
    <source>
        <strain evidence="3">cv. AL8/78</strain>
    </source>
</reference>
<feature type="compositionally biased region" description="Basic residues" evidence="1">
    <location>
        <begin position="1"/>
        <end position="17"/>
    </location>
</feature>
<name>A0A453KUX9_AEGTS</name>
<reference evidence="2" key="5">
    <citation type="journal article" date="2021" name="G3 (Bethesda)">
        <title>Aegilops tauschii genome assembly Aet v5.0 features greater sequence contiguity and improved annotation.</title>
        <authorList>
            <person name="Wang L."/>
            <person name="Zhu T."/>
            <person name="Rodriguez J.C."/>
            <person name="Deal K.R."/>
            <person name="Dubcovsky J."/>
            <person name="McGuire P.E."/>
            <person name="Lux T."/>
            <person name="Spannagl M."/>
            <person name="Mayer K.F.X."/>
            <person name="Baldrich P."/>
            <person name="Meyers B.C."/>
            <person name="Huo N."/>
            <person name="Gu Y.Q."/>
            <person name="Zhou H."/>
            <person name="Devos K.M."/>
            <person name="Bennetzen J.L."/>
            <person name="Unver T."/>
            <person name="Budak H."/>
            <person name="Gulick P.J."/>
            <person name="Galiba G."/>
            <person name="Kalapos B."/>
            <person name="Nelson D.R."/>
            <person name="Li P."/>
            <person name="You F.M."/>
            <person name="Luo M.C."/>
            <person name="Dvorak J."/>
        </authorList>
    </citation>
    <scope>NUCLEOTIDE SEQUENCE [LARGE SCALE GENOMIC DNA]</scope>
    <source>
        <strain evidence="2">cv. AL8/78</strain>
    </source>
</reference>
<dbReference type="EnsemblPlants" id="AET5Gv20521800.6">
    <property type="protein sequence ID" value="AET5Gv20521800.6"/>
    <property type="gene ID" value="AET5Gv20521800"/>
</dbReference>
<feature type="region of interest" description="Disordered" evidence="1">
    <location>
        <begin position="1"/>
        <end position="52"/>
    </location>
</feature>
<proteinExistence type="predicted"/>
<dbReference type="PANTHER" id="PTHR34127:SF3">
    <property type="entry name" value="INITIATION FACTOR 4F SUBUNIT (DUF1350)"/>
    <property type="match status" value="1"/>
</dbReference>
<dbReference type="InterPro" id="IPR010765">
    <property type="entry name" value="DUF1350"/>
</dbReference>
<keyword evidence="3" id="KW-1185">Reference proteome</keyword>
<dbReference type="AlphaFoldDB" id="A0A453KUX9"/>
<evidence type="ECO:0000313" key="2">
    <source>
        <dbReference type="EnsemblPlants" id="AET5Gv20521800.6"/>
    </source>
</evidence>
<feature type="compositionally biased region" description="Basic residues" evidence="1">
    <location>
        <begin position="36"/>
        <end position="48"/>
    </location>
</feature>
<dbReference type="Proteomes" id="UP000015105">
    <property type="component" value="Chromosome 5D"/>
</dbReference>